<name>A0ABY5GKN4_9GAMM</name>
<gene>
    <name evidence="1" type="ORF">NNL38_23065</name>
</gene>
<evidence type="ECO:0000313" key="1">
    <source>
        <dbReference type="EMBL" id="UTV29887.1"/>
    </source>
</evidence>
<sequence>MFISENTIAGNHFSDKYGQSVHDKAFSASNQSPLQQFTLNDISLPHVTALSSPWSVIAPSFCANYPVEF</sequence>
<accession>A0ABY5GKN4</accession>
<dbReference type="RefSeq" id="WP_255391219.1">
    <property type="nucleotide sequence ID" value="NZ_CP101509.1"/>
</dbReference>
<keyword evidence="2" id="KW-1185">Reference proteome</keyword>
<organism evidence="1 2">
    <name type="scientific">Photobacterium atrarenae</name>
    <dbReference type="NCBI Taxonomy" id="865757"/>
    <lineage>
        <taxon>Bacteria</taxon>
        <taxon>Pseudomonadati</taxon>
        <taxon>Pseudomonadota</taxon>
        <taxon>Gammaproteobacteria</taxon>
        <taxon>Vibrionales</taxon>
        <taxon>Vibrionaceae</taxon>
        <taxon>Photobacterium</taxon>
    </lineage>
</organism>
<reference evidence="1" key="1">
    <citation type="submission" date="2022-07" db="EMBL/GenBank/DDBJ databases">
        <title>Genome sequencing of Photobacterium atrarenae GJH2-4.</title>
        <authorList>
            <person name="Park S.-J."/>
        </authorList>
    </citation>
    <scope>NUCLEOTIDE SEQUENCE</scope>
    <source>
        <strain evidence="1">GJH2-4</strain>
    </source>
</reference>
<dbReference type="Proteomes" id="UP001057998">
    <property type="component" value="Chromosome 2"/>
</dbReference>
<dbReference type="EMBL" id="CP101509">
    <property type="protein sequence ID" value="UTV29887.1"/>
    <property type="molecule type" value="Genomic_DNA"/>
</dbReference>
<proteinExistence type="predicted"/>
<protein>
    <recommendedName>
        <fullName evidence="3">Right handed beta helix domain-containing protein</fullName>
    </recommendedName>
</protein>
<evidence type="ECO:0000313" key="2">
    <source>
        <dbReference type="Proteomes" id="UP001057998"/>
    </source>
</evidence>
<evidence type="ECO:0008006" key="3">
    <source>
        <dbReference type="Google" id="ProtNLM"/>
    </source>
</evidence>